<proteinExistence type="inferred from homology"/>
<keyword evidence="5 11" id="KW-0347">Helicase</keyword>
<keyword evidence="10 11" id="KW-0413">Isomerase</keyword>
<dbReference type="Pfam" id="PF13538">
    <property type="entry name" value="UvrD_C_2"/>
    <property type="match status" value="1"/>
</dbReference>
<comment type="subunit">
    <text evidence="11">Heterotrimer of RecB, RecC and RecD. All subunits contribute to DNA-binding.</text>
</comment>
<dbReference type="InterPro" id="IPR027417">
    <property type="entry name" value="P-loop_NTPase"/>
</dbReference>
<comment type="caution">
    <text evidence="14">The sequence shown here is derived from an EMBL/GenBank/DDBJ whole genome shotgun (WGS) entry which is preliminary data.</text>
</comment>
<dbReference type="InterPro" id="IPR050534">
    <property type="entry name" value="Coronavir_polyprotein_1ab"/>
</dbReference>
<keyword evidence="8 11" id="KW-0238">DNA-binding</keyword>
<keyword evidence="1 11" id="KW-0540">Nuclease</keyword>
<feature type="binding site" evidence="11">
    <location>
        <begin position="165"/>
        <end position="172"/>
    </location>
    <ligand>
        <name>ATP</name>
        <dbReference type="ChEBI" id="CHEBI:30616"/>
    </ligand>
</feature>
<dbReference type="PANTHER" id="PTHR43788">
    <property type="entry name" value="DNA2/NAM7 HELICASE FAMILY MEMBER"/>
    <property type="match status" value="1"/>
</dbReference>
<evidence type="ECO:0000256" key="3">
    <source>
        <dbReference type="ARBA" id="ARBA00022763"/>
    </source>
</evidence>
<dbReference type="SUPFAM" id="SSF52540">
    <property type="entry name" value="P-loop containing nucleoside triphosphate hydrolases"/>
    <property type="match status" value="2"/>
</dbReference>
<dbReference type="EMBL" id="LVWG01000030">
    <property type="protein sequence ID" value="KZK74241.1"/>
    <property type="molecule type" value="Genomic_DNA"/>
</dbReference>
<evidence type="ECO:0000256" key="11">
    <source>
        <dbReference type="HAMAP-Rule" id="MF_01487"/>
    </source>
</evidence>
<dbReference type="Gene3D" id="1.10.10.1020">
    <property type="entry name" value="RecBCD complex, subunit RecD, N-terminal domain"/>
    <property type="match status" value="1"/>
</dbReference>
<keyword evidence="7 11" id="KW-0067">ATP-binding</keyword>
<dbReference type="NCBIfam" id="TIGR01447">
    <property type="entry name" value="recD"/>
    <property type="match status" value="1"/>
</dbReference>
<dbReference type="Pfam" id="PF21185">
    <property type="entry name" value="RecD_N"/>
    <property type="match status" value="1"/>
</dbReference>
<dbReference type="RefSeq" id="WP_303681591.1">
    <property type="nucleotide sequence ID" value="NZ_LVWG01000030.1"/>
</dbReference>
<dbReference type="CDD" id="cd18809">
    <property type="entry name" value="SF1_C_RecD"/>
    <property type="match status" value="1"/>
</dbReference>
<evidence type="ECO:0000259" key="13">
    <source>
        <dbReference type="Pfam" id="PF21185"/>
    </source>
</evidence>
<keyword evidence="2 11" id="KW-0547">Nucleotide-binding</keyword>
<dbReference type="GO" id="GO:0003677">
    <property type="term" value="F:DNA binding"/>
    <property type="evidence" value="ECO:0007669"/>
    <property type="project" value="UniProtKB-UniRule"/>
</dbReference>
<keyword evidence="6 11" id="KW-0269">Exonuclease</keyword>
<dbReference type="GO" id="GO:0016887">
    <property type="term" value="F:ATP hydrolysis activity"/>
    <property type="evidence" value="ECO:0007669"/>
    <property type="project" value="RHEA"/>
</dbReference>
<comment type="function">
    <text evidence="11">A helicase/nuclease that prepares dsDNA breaks (DSB) for recombinational DNA repair. Binds to DSBs and unwinds DNA via a highly rapid and processive ATP-dependent bidirectional helicase activity. Unwinds dsDNA until it encounters a Chi (crossover hotspot instigator) sequence from the 3' direction. Cuts ssDNA a few nucleotides 3' to the Chi site. The properties and activities of the enzyme are changed at Chi. The Chi-altered holoenzyme produces a long 3'-ssDNA overhang and facilitates RecA-binding to the ssDNA for homologous DNA recombination and repair. Holoenzyme degrades any linearized DNA that is unable to undergo homologous recombination. In the holoenzyme this subunit has ssDNA-dependent ATPase and 5'-3' helicase activity. When added to pre-assembled RecBC greatly stimulates nuclease activity and augments holoenzyme processivity. Negatively regulates the RecA-loading ability of RecBCD.</text>
</comment>
<gene>
    <name evidence="11" type="primary">recD</name>
    <name evidence="14" type="ORF">A3K90_04825</name>
</gene>
<dbReference type="GO" id="GO:0008854">
    <property type="term" value="F:exodeoxyribonuclease V activity"/>
    <property type="evidence" value="ECO:0007669"/>
    <property type="project" value="InterPro"/>
</dbReference>
<dbReference type="GO" id="GO:0017116">
    <property type="term" value="F:single-stranded DNA helicase activity"/>
    <property type="evidence" value="ECO:0007669"/>
    <property type="project" value="TreeGrafter"/>
</dbReference>
<dbReference type="GO" id="GO:0005524">
    <property type="term" value="F:ATP binding"/>
    <property type="evidence" value="ECO:0007669"/>
    <property type="project" value="UniProtKB-UniRule"/>
</dbReference>
<dbReference type="GO" id="GO:0009338">
    <property type="term" value="C:exodeoxyribonuclease V complex"/>
    <property type="evidence" value="ECO:0007669"/>
    <property type="project" value="InterPro"/>
</dbReference>
<dbReference type="InterPro" id="IPR027785">
    <property type="entry name" value="UvrD-like_helicase_C"/>
</dbReference>
<dbReference type="AlphaFoldDB" id="A0A165LNQ2"/>
<comment type="catalytic activity">
    <reaction evidence="11">
        <text>ATP + H2O = ADP + phosphate + H(+)</text>
        <dbReference type="Rhea" id="RHEA:13065"/>
        <dbReference type="ChEBI" id="CHEBI:15377"/>
        <dbReference type="ChEBI" id="CHEBI:15378"/>
        <dbReference type="ChEBI" id="CHEBI:30616"/>
        <dbReference type="ChEBI" id="CHEBI:43474"/>
        <dbReference type="ChEBI" id="CHEBI:456216"/>
        <dbReference type="EC" id="5.6.2.3"/>
    </reaction>
</comment>
<dbReference type="PANTHER" id="PTHR43788:SF6">
    <property type="entry name" value="DNA HELICASE B"/>
    <property type="match status" value="1"/>
</dbReference>
<keyword evidence="3 11" id="KW-0227">DNA damage</keyword>
<dbReference type="EC" id="5.6.2.3" evidence="11"/>
<dbReference type="Gene3D" id="3.40.50.300">
    <property type="entry name" value="P-loop containing nucleotide triphosphate hydrolases"/>
    <property type="match status" value="3"/>
</dbReference>
<dbReference type="CDD" id="cd17933">
    <property type="entry name" value="DEXSc_RecD-like"/>
    <property type="match status" value="1"/>
</dbReference>
<evidence type="ECO:0000256" key="10">
    <source>
        <dbReference type="ARBA" id="ARBA00023235"/>
    </source>
</evidence>
<evidence type="ECO:0000313" key="15">
    <source>
        <dbReference type="Proteomes" id="UP000076481"/>
    </source>
</evidence>
<comment type="miscellaneous">
    <text evidence="11">In the RecBCD complex, RecB has a slow 3'-5' helicase, an exonuclease activity and loads RecA onto ssDNA, RecD has a fast 5'-3' helicase activity, while RecC stimulates the ATPase and processivity of the RecB helicase and contributes to recognition of the Chi site.</text>
</comment>
<evidence type="ECO:0000256" key="5">
    <source>
        <dbReference type="ARBA" id="ARBA00022806"/>
    </source>
</evidence>
<keyword evidence="4 11" id="KW-0378">Hydrolase</keyword>
<reference evidence="14 15" key="1">
    <citation type="submission" date="2016-03" db="EMBL/GenBank/DDBJ databases">
        <title>Speciation and ecological success in dimly lit waters: horizontal gene transfer in a green sulfur bacteria bloom unveiled by metagenomic assembly.</title>
        <authorList>
            <person name="Llorens-Mares T."/>
            <person name="Liu Z."/>
            <person name="Allen L.Z."/>
            <person name="Rusch D.B."/>
            <person name="Craig M.T."/>
            <person name="Dupont C.L."/>
            <person name="Bryant D.A."/>
            <person name="Casamayor E.O."/>
        </authorList>
    </citation>
    <scope>NUCLEOTIDE SEQUENCE [LARGE SCALE GENOMIC DNA]</scope>
    <source>
        <strain evidence="14">CIII</strain>
    </source>
</reference>
<evidence type="ECO:0000259" key="12">
    <source>
        <dbReference type="Pfam" id="PF13538"/>
    </source>
</evidence>
<accession>A0A165LNQ2</accession>
<protein>
    <recommendedName>
        <fullName evidence="11">RecBCD enzyme subunit RecD</fullName>
        <ecNumber evidence="11">5.6.2.3</ecNumber>
    </recommendedName>
    <alternativeName>
        <fullName evidence="11">DNA 5'-3' helicase subunit RecD</fullName>
    </alternativeName>
    <alternativeName>
        <fullName evidence="11">Exonuclease V subunit RecD</fullName>
        <shortName evidence="11">ExoV subunit RecD</shortName>
    </alternativeName>
    <alternativeName>
        <fullName evidence="11">Helicase/nuclease RecBCD subunit RecD</fullName>
    </alternativeName>
</protein>
<organism evidence="14 15">
    <name type="scientific">Pelodictyon luteolum</name>
    <dbReference type="NCBI Taxonomy" id="1100"/>
    <lineage>
        <taxon>Bacteria</taxon>
        <taxon>Pseudomonadati</taxon>
        <taxon>Chlorobiota</taxon>
        <taxon>Chlorobiia</taxon>
        <taxon>Chlorobiales</taxon>
        <taxon>Chlorobiaceae</taxon>
        <taxon>Chlorobium/Pelodictyon group</taxon>
        <taxon>Pelodictyon</taxon>
    </lineage>
</organism>
<sequence length="580" mass="62489">MNCIRYEDLRPLDRQFGAFIMRHSSMPGDAVLRVLASLASRVPDRGDVCLDLQTVAGREILAGDEHVTMPELPELLSILSRSGVVSEGDGNLPLVRGRGSLLYLHRYWTAESGLAGNILKRCRTPQVSFDEDALKDGLDRLFDEEGMQRTAARHALLRRFSVIAGGPGTGKTSTVVKILALLAGEDGMGGGRIAMAAPTGKAALRLSGSVRMQKAALDCTEAARRAIPDEASTLHRLLQAIPGTGRFRHGPLNPLPFDTVVVDEASMVALPLMHAFVSALSPSCRLILLGDPDQLASVEAGAVLGDICAAAALPGTPLYGSVTVLERNYRFEGGSSISDLARSVNGGRVEEALGLLAAGRDRGVVLRPPFSRWSELDRVPEELAAAIIEGYRPFLEAGNPSAALLAFDRFRLLGAISDAPGLSGVRGLNMAAEIVLRRQGLIDPSSLFYHGRPVMVRENDYAMRLFNGDTGIVFNDPGAGPMVWFSAPDGSMRPVPPERLPKHETAYAVTIHKSQGSEFDAVLMVLPPEDSPMLSRELLYTAITRARRSVEIRADPETFSAAIRQRRIRVSGLKDALLNP</sequence>
<evidence type="ECO:0000313" key="14">
    <source>
        <dbReference type="EMBL" id="KZK74241.1"/>
    </source>
</evidence>
<evidence type="ECO:0000256" key="1">
    <source>
        <dbReference type="ARBA" id="ARBA00022722"/>
    </source>
</evidence>
<comment type="similarity">
    <text evidence="11">Belongs to the RecD family.</text>
</comment>
<dbReference type="Proteomes" id="UP000076481">
    <property type="component" value="Unassembled WGS sequence"/>
</dbReference>
<evidence type="ECO:0000256" key="4">
    <source>
        <dbReference type="ARBA" id="ARBA00022801"/>
    </source>
</evidence>
<dbReference type="InterPro" id="IPR049550">
    <property type="entry name" value="RecD_N"/>
</dbReference>
<dbReference type="GO" id="GO:0043139">
    <property type="term" value="F:5'-3' DNA helicase activity"/>
    <property type="evidence" value="ECO:0007669"/>
    <property type="project" value="UniProtKB-UniRule"/>
</dbReference>
<dbReference type="HAMAP" id="MF_01487">
    <property type="entry name" value="RecD"/>
    <property type="match status" value="1"/>
</dbReference>
<dbReference type="InterPro" id="IPR006344">
    <property type="entry name" value="RecD"/>
</dbReference>
<name>A0A165LNQ2_PELLU</name>
<dbReference type="InterPro" id="IPR041851">
    <property type="entry name" value="RecD_N_sf"/>
</dbReference>
<dbReference type="GO" id="GO:0000724">
    <property type="term" value="P:double-strand break repair via homologous recombination"/>
    <property type="evidence" value="ECO:0007669"/>
    <property type="project" value="UniProtKB-UniRule"/>
</dbReference>
<evidence type="ECO:0000256" key="8">
    <source>
        <dbReference type="ARBA" id="ARBA00023125"/>
    </source>
</evidence>
<evidence type="ECO:0000256" key="6">
    <source>
        <dbReference type="ARBA" id="ARBA00022839"/>
    </source>
</evidence>
<evidence type="ECO:0000256" key="2">
    <source>
        <dbReference type="ARBA" id="ARBA00022741"/>
    </source>
</evidence>
<evidence type="ECO:0000256" key="9">
    <source>
        <dbReference type="ARBA" id="ARBA00023204"/>
    </source>
</evidence>
<keyword evidence="9 11" id="KW-0234">DNA repair</keyword>
<evidence type="ECO:0000256" key="7">
    <source>
        <dbReference type="ARBA" id="ARBA00022840"/>
    </source>
</evidence>
<feature type="domain" description="RecBCD enzyme subunit RecD N-terminal" evidence="13">
    <location>
        <begin position="9"/>
        <end position="99"/>
    </location>
</feature>
<dbReference type="Pfam" id="PF13245">
    <property type="entry name" value="AAA_19"/>
    <property type="match status" value="1"/>
</dbReference>
<feature type="domain" description="UvrD-like helicase C-terminal" evidence="12">
    <location>
        <begin position="506"/>
        <end position="550"/>
    </location>
</feature>